<evidence type="ECO:0000256" key="2">
    <source>
        <dbReference type="ARBA" id="ARBA00022857"/>
    </source>
</evidence>
<evidence type="ECO:0000313" key="4">
    <source>
        <dbReference type="EMBL" id="TFK39294.1"/>
    </source>
</evidence>
<evidence type="ECO:0008006" key="6">
    <source>
        <dbReference type="Google" id="ProtNLM"/>
    </source>
</evidence>
<dbReference type="Pfam" id="PF00106">
    <property type="entry name" value="adh_short"/>
    <property type="match status" value="1"/>
</dbReference>
<evidence type="ECO:0000313" key="5">
    <source>
        <dbReference type="Proteomes" id="UP000308652"/>
    </source>
</evidence>
<keyword evidence="5" id="KW-1185">Reference proteome</keyword>
<dbReference type="PRINTS" id="PR00081">
    <property type="entry name" value="GDHRDH"/>
</dbReference>
<keyword evidence="2" id="KW-0521">NADP</keyword>
<protein>
    <recommendedName>
        <fullName evidence="6">NAD(P)-binding protein</fullName>
    </recommendedName>
</protein>
<dbReference type="SUPFAM" id="SSF51735">
    <property type="entry name" value="NAD(P)-binding Rossmann-fold domains"/>
    <property type="match status" value="1"/>
</dbReference>
<evidence type="ECO:0000256" key="3">
    <source>
        <dbReference type="ARBA" id="ARBA00023002"/>
    </source>
</evidence>
<evidence type="ECO:0000256" key="1">
    <source>
        <dbReference type="ARBA" id="ARBA00006484"/>
    </source>
</evidence>
<accession>A0A5C3M1M6</accession>
<dbReference type="AlphaFoldDB" id="A0A5C3M1M6"/>
<dbReference type="InterPro" id="IPR002347">
    <property type="entry name" value="SDR_fam"/>
</dbReference>
<reference evidence="4 5" key="1">
    <citation type="journal article" date="2019" name="Nat. Ecol. Evol.">
        <title>Megaphylogeny resolves global patterns of mushroom evolution.</title>
        <authorList>
            <person name="Varga T."/>
            <person name="Krizsan K."/>
            <person name="Foldi C."/>
            <person name="Dima B."/>
            <person name="Sanchez-Garcia M."/>
            <person name="Sanchez-Ramirez S."/>
            <person name="Szollosi G.J."/>
            <person name="Szarkandi J.G."/>
            <person name="Papp V."/>
            <person name="Albert L."/>
            <person name="Andreopoulos W."/>
            <person name="Angelini C."/>
            <person name="Antonin V."/>
            <person name="Barry K.W."/>
            <person name="Bougher N.L."/>
            <person name="Buchanan P."/>
            <person name="Buyck B."/>
            <person name="Bense V."/>
            <person name="Catcheside P."/>
            <person name="Chovatia M."/>
            <person name="Cooper J."/>
            <person name="Damon W."/>
            <person name="Desjardin D."/>
            <person name="Finy P."/>
            <person name="Geml J."/>
            <person name="Haridas S."/>
            <person name="Hughes K."/>
            <person name="Justo A."/>
            <person name="Karasinski D."/>
            <person name="Kautmanova I."/>
            <person name="Kiss B."/>
            <person name="Kocsube S."/>
            <person name="Kotiranta H."/>
            <person name="LaButti K.M."/>
            <person name="Lechner B.E."/>
            <person name="Liimatainen K."/>
            <person name="Lipzen A."/>
            <person name="Lukacs Z."/>
            <person name="Mihaltcheva S."/>
            <person name="Morgado L.N."/>
            <person name="Niskanen T."/>
            <person name="Noordeloos M.E."/>
            <person name="Ohm R.A."/>
            <person name="Ortiz-Santana B."/>
            <person name="Ovrebo C."/>
            <person name="Racz N."/>
            <person name="Riley R."/>
            <person name="Savchenko A."/>
            <person name="Shiryaev A."/>
            <person name="Soop K."/>
            <person name="Spirin V."/>
            <person name="Szebenyi C."/>
            <person name="Tomsovsky M."/>
            <person name="Tulloss R.E."/>
            <person name="Uehling J."/>
            <person name="Grigoriev I.V."/>
            <person name="Vagvolgyi C."/>
            <person name="Papp T."/>
            <person name="Martin F.M."/>
            <person name="Miettinen O."/>
            <person name="Hibbett D.S."/>
            <person name="Nagy L.G."/>
        </authorList>
    </citation>
    <scope>NUCLEOTIDE SEQUENCE [LARGE SCALE GENOMIC DNA]</scope>
    <source>
        <strain evidence="4 5">CBS 166.37</strain>
    </source>
</reference>
<dbReference type="Gene3D" id="3.40.50.720">
    <property type="entry name" value="NAD(P)-binding Rossmann-like Domain"/>
    <property type="match status" value="1"/>
</dbReference>
<dbReference type="PANTHER" id="PTHR24320">
    <property type="entry name" value="RETINOL DEHYDROGENASE"/>
    <property type="match status" value="1"/>
</dbReference>
<dbReference type="EMBL" id="ML213600">
    <property type="protein sequence ID" value="TFK39294.1"/>
    <property type="molecule type" value="Genomic_DNA"/>
</dbReference>
<gene>
    <name evidence="4" type="ORF">BDQ12DRAFT_712385</name>
</gene>
<sequence>MFWSPTFNPTTDLLDLTGKVILVTGGKDSKGVGLSTCKHLARKGAKVYLGARSEERAKAAIARLQEEGISPGTVEWLPCDLSTPQTAKEAAEEMLKREQRLDVLVNNAAILADTMIGVNADGITDSLLVNHISHYILTLTLLPLLISTSRLPKSDVRIVIVSSDGHRRSHAADTDISFKTIADFGKTYKEERMGPFARYTVSKLANILFASALQRRLSSPSSFPVSPSFPALDEPVDITVVSLHPGLVNTFADRLPFPAISGVLLGLVAKSPDGGAWNSCFAAASPKIASEPDKYRGAYLLPVGKIVAPSKNAQSEELSEELWATTETYVGGLKL</sequence>
<proteinExistence type="inferred from homology"/>
<keyword evidence="3" id="KW-0560">Oxidoreductase</keyword>
<organism evidence="4 5">
    <name type="scientific">Crucibulum laeve</name>
    <dbReference type="NCBI Taxonomy" id="68775"/>
    <lineage>
        <taxon>Eukaryota</taxon>
        <taxon>Fungi</taxon>
        <taxon>Dikarya</taxon>
        <taxon>Basidiomycota</taxon>
        <taxon>Agaricomycotina</taxon>
        <taxon>Agaricomycetes</taxon>
        <taxon>Agaricomycetidae</taxon>
        <taxon>Agaricales</taxon>
        <taxon>Agaricineae</taxon>
        <taxon>Nidulariaceae</taxon>
        <taxon>Crucibulum</taxon>
    </lineage>
</organism>
<dbReference type="PANTHER" id="PTHR24320:SF282">
    <property type="entry name" value="WW DOMAIN-CONTAINING OXIDOREDUCTASE"/>
    <property type="match status" value="1"/>
</dbReference>
<dbReference type="OrthoDB" id="191139at2759"/>
<dbReference type="STRING" id="68775.A0A5C3M1M6"/>
<comment type="similarity">
    <text evidence="1">Belongs to the short-chain dehydrogenases/reductases (SDR) family.</text>
</comment>
<dbReference type="InterPro" id="IPR036291">
    <property type="entry name" value="NAD(P)-bd_dom_sf"/>
</dbReference>
<dbReference type="Proteomes" id="UP000308652">
    <property type="component" value="Unassembled WGS sequence"/>
</dbReference>
<name>A0A5C3M1M6_9AGAR</name>
<dbReference type="GO" id="GO:0016491">
    <property type="term" value="F:oxidoreductase activity"/>
    <property type="evidence" value="ECO:0007669"/>
    <property type="project" value="UniProtKB-KW"/>
</dbReference>